<comment type="catalytic activity">
    <reaction evidence="9">
        <text>L-tyrosyl-[protein] + ATP = O-phospho-L-tyrosyl-[protein] + ADP + H(+)</text>
        <dbReference type="Rhea" id="RHEA:10596"/>
        <dbReference type="Rhea" id="RHEA-COMP:10136"/>
        <dbReference type="Rhea" id="RHEA-COMP:20101"/>
        <dbReference type="ChEBI" id="CHEBI:15378"/>
        <dbReference type="ChEBI" id="CHEBI:30616"/>
        <dbReference type="ChEBI" id="CHEBI:46858"/>
        <dbReference type="ChEBI" id="CHEBI:61978"/>
        <dbReference type="ChEBI" id="CHEBI:456216"/>
        <dbReference type="EC" id="2.7.12.2"/>
    </reaction>
</comment>
<sequence>MGAAPSASQAAADAAVKRAIETHQAACASPPRRLRQRSSYAPDTGSQLSIAGLAQSFRLSLPAKVPQAASPSRVGLAPPSSVFGASVLVDGEEEPQSVPKLRVPPLNFNRVPRKGSLRLSRGSRRSGGQRLLESYEDEADWIQVDESDHNESEDESVSSARASLLRRGRFSNGSFKRSVEVTTQDESFYFTRSGAIRLDGVADKIRDCGLESTPEESVPVTDRVVVLEKLGQGAAGRVHKALDLKNLRYVAMKAIPVVQRDKRRQMVHELKALHGALRDDQSSDRQHVVQFYDAFANMSTATVSLMVEYMDGGSLQQICDNGGLSDERVLASLYKQAAKGLRYLHSTKHVHRDLKPANMLINRKGVLKLSDFGVVRKLEERDHVTEESTPEMLDPGVARVSLDAKTSRLCPARSFVGTVTYMSPERIGGLEYSTPADVWSLGLSFLNVALGKLPLENDDGYWSLLKSIRDEPPPQLPDHYSEKFRACVARCLAKDPAERPTADDVVKDPFCGIDDDESVCSTTDSVKRRLHRRSVGELVATLQASACHLRQLHERGASCGAPSDASAADAAAWLVNEVALDTLADQLDLPLDKVDTAVAAFVDASKNNEDAAAATKAAMDCGDDSDDELT</sequence>
<evidence type="ECO:0000256" key="7">
    <source>
        <dbReference type="ARBA" id="ARBA00049014"/>
    </source>
</evidence>
<keyword evidence="2" id="KW-0547">Nucleotide-binding</keyword>
<evidence type="ECO:0000256" key="2">
    <source>
        <dbReference type="ARBA" id="ARBA00022741"/>
    </source>
</evidence>
<keyword evidence="1" id="KW-0808">Transferase</keyword>
<comment type="caution">
    <text evidence="12">The sequence shown here is derived from an EMBL/GenBank/DDBJ whole genome shotgun (WGS) entry which is preliminary data.</text>
</comment>
<dbReference type="SUPFAM" id="SSF56112">
    <property type="entry name" value="Protein kinase-like (PK-like)"/>
    <property type="match status" value="1"/>
</dbReference>
<evidence type="ECO:0000256" key="3">
    <source>
        <dbReference type="ARBA" id="ARBA00022777"/>
    </source>
</evidence>
<evidence type="ECO:0000256" key="9">
    <source>
        <dbReference type="ARBA" id="ARBA00051693"/>
    </source>
</evidence>
<feature type="domain" description="Protein kinase" evidence="11">
    <location>
        <begin position="224"/>
        <end position="511"/>
    </location>
</feature>
<dbReference type="PROSITE" id="PS50011">
    <property type="entry name" value="PROTEIN_KINASE_DOM"/>
    <property type="match status" value="1"/>
</dbReference>
<dbReference type="AlphaFoldDB" id="A0A8J2SNV7"/>
<evidence type="ECO:0000256" key="10">
    <source>
        <dbReference type="SAM" id="MobiDB-lite"/>
    </source>
</evidence>
<evidence type="ECO:0000259" key="11">
    <source>
        <dbReference type="PROSITE" id="PS50011"/>
    </source>
</evidence>
<dbReference type="OrthoDB" id="10252354at2759"/>
<dbReference type="EMBL" id="CAKKNE010000004">
    <property type="protein sequence ID" value="CAH0373863.1"/>
    <property type="molecule type" value="Genomic_DNA"/>
</dbReference>
<evidence type="ECO:0000256" key="4">
    <source>
        <dbReference type="ARBA" id="ARBA00022840"/>
    </source>
</evidence>
<comment type="similarity">
    <text evidence="5">Belongs to the protein kinase superfamily. STE Ser/Thr protein kinase family. MAP kinase kinase subfamily.</text>
</comment>
<dbReference type="PANTHER" id="PTHR48013:SF9">
    <property type="entry name" value="DUAL SPECIFICITY MITOGEN-ACTIVATED PROTEIN KINASE KINASE 5"/>
    <property type="match status" value="1"/>
</dbReference>
<dbReference type="InterPro" id="IPR011009">
    <property type="entry name" value="Kinase-like_dom_sf"/>
</dbReference>
<dbReference type="Gene3D" id="3.30.200.20">
    <property type="entry name" value="Phosphorylase Kinase, domain 1"/>
    <property type="match status" value="1"/>
</dbReference>
<gene>
    <name evidence="12" type="ORF">PECAL_4P11050</name>
</gene>
<evidence type="ECO:0000313" key="12">
    <source>
        <dbReference type="EMBL" id="CAH0373863.1"/>
    </source>
</evidence>
<evidence type="ECO:0000256" key="5">
    <source>
        <dbReference type="ARBA" id="ARBA00038035"/>
    </source>
</evidence>
<evidence type="ECO:0000256" key="8">
    <source>
        <dbReference type="ARBA" id="ARBA00049299"/>
    </source>
</evidence>
<keyword evidence="13" id="KW-1185">Reference proteome</keyword>
<dbReference type="PANTHER" id="PTHR48013">
    <property type="entry name" value="DUAL SPECIFICITY MITOGEN-ACTIVATED PROTEIN KINASE KINASE 5-RELATED"/>
    <property type="match status" value="1"/>
</dbReference>
<dbReference type="SMART" id="SM00220">
    <property type="entry name" value="S_TKc"/>
    <property type="match status" value="1"/>
</dbReference>
<reference evidence="12" key="1">
    <citation type="submission" date="2021-11" db="EMBL/GenBank/DDBJ databases">
        <authorList>
            <consortium name="Genoscope - CEA"/>
            <person name="William W."/>
        </authorList>
    </citation>
    <scope>NUCLEOTIDE SEQUENCE</scope>
</reference>
<dbReference type="GO" id="GO:0004708">
    <property type="term" value="F:MAP kinase kinase activity"/>
    <property type="evidence" value="ECO:0007669"/>
    <property type="project" value="UniProtKB-EC"/>
</dbReference>
<protein>
    <recommendedName>
        <fullName evidence="6">mitogen-activated protein kinase kinase</fullName>
        <ecNumber evidence="6">2.7.12.2</ecNumber>
    </recommendedName>
</protein>
<proteinExistence type="inferred from homology"/>
<evidence type="ECO:0000256" key="1">
    <source>
        <dbReference type="ARBA" id="ARBA00022679"/>
    </source>
</evidence>
<feature type="region of interest" description="Disordered" evidence="10">
    <location>
        <begin position="23"/>
        <end position="45"/>
    </location>
</feature>
<accession>A0A8J2SNV7</accession>
<evidence type="ECO:0000256" key="6">
    <source>
        <dbReference type="ARBA" id="ARBA00038999"/>
    </source>
</evidence>
<dbReference type="EC" id="2.7.12.2" evidence="6"/>
<dbReference type="Proteomes" id="UP000789595">
    <property type="component" value="Unassembled WGS sequence"/>
</dbReference>
<comment type="catalytic activity">
    <reaction evidence="7">
        <text>L-seryl-[protein] + ATP = O-phospho-L-seryl-[protein] + ADP + H(+)</text>
        <dbReference type="Rhea" id="RHEA:17989"/>
        <dbReference type="Rhea" id="RHEA-COMP:9863"/>
        <dbReference type="Rhea" id="RHEA-COMP:11604"/>
        <dbReference type="ChEBI" id="CHEBI:15378"/>
        <dbReference type="ChEBI" id="CHEBI:29999"/>
        <dbReference type="ChEBI" id="CHEBI:30616"/>
        <dbReference type="ChEBI" id="CHEBI:83421"/>
        <dbReference type="ChEBI" id="CHEBI:456216"/>
        <dbReference type="EC" id="2.7.12.2"/>
    </reaction>
</comment>
<dbReference type="Gene3D" id="1.10.510.10">
    <property type="entry name" value="Transferase(Phosphotransferase) domain 1"/>
    <property type="match status" value="1"/>
</dbReference>
<comment type="catalytic activity">
    <reaction evidence="8">
        <text>L-threonyl-[protein] + ATP = O-phospho-L-threonyl-[protein] + ADP + H(+)</text>
        <dbReference type="Rhea" id="RHEA:46608"/>
        <dbReference type="Rhea" id="RHEA-COMP:11060"/>
        <dbReference type="Rhea" id="RHEA-COMP:11605"/>
        <dbReference type="ChEBI" id="CHEBI:15378"/>
        <dbReference type="ChEBI" id="CHEBI:30013"/>
        <dbReference type="ChEBI" id="CHEBI:30616"/>
        <dbReference type="ChEBI" id="CHEBI:61977"/>
        <dbReference type="ChEBI" id="CHEBI:456216"/>
        <dbReference type="EC" id="2.7.12.2"/>
    </reaction>
</comment>
<dbReference type="InterPro" id="IPR000719">
    <property type="entry name" value="Prot_kinase_dom"/>
</dbReference>
<evidence type="ECO:0000313" key="13">
    <source>
        <dbReference type="Proteomes" id="UP000789595"/>
    </source>
</evidence>
<keyword evidence="4" id="KW-0067">ATP-binding</keyword>
<organism evidence="12 13">
    <name type="scientific">Pelagomonas calceolata</name>
    <dbReference type="NCBI Taxonomy" id="35677"/>
    <lineage>
        <taxon>Eukaryota</taxon>
        <taxon>Sar</taxon>
        <taxon>Stramenopiles</taxon>
        <taxon>Ochrophyta</taxon>
        <taxon>Pelagophyceae</taxon>
        <taxon>Pelagomonadales</taxon>
        <taxon>Pelagomonadaceae</taxon>
        <taxon>Pelagomonas</taxon>
    </lineage>
</organism>
<dbReference type="Pfam" id="PF00069">
    <property type="entry name" value="Pkinase"/>
    <property type="match status" value="1"/>
</dbReference>
<dbReference type="GO" id="GO:0005524">
    <property type="term" value="F:ATP binding"/>
    <property type="evidence" value="ECO:0007669"/>
    <property type="project" value="UniProtKB-KW"/>
</dbReference>
<name>A0A8J2SNV7_9STRA</name>
<keyword evidence="3" id="KW-0418">Kinase</keyword>